<reference evidence="1" key="1">
    <citation type="submission" date="2015-12" db="EMBL/GenBank/DDBJ databases">
        <title>Update maize B73 reference genome by single molecule sequencing technologies.</title>
        <authorList>
            <consortium name="Maize Genome Sequencing Project"/>
            <person name="Ware D."/>
        </authorList>
    </citation>
    <scope>NUCLEOTIDE SEQUENCE [LARGE SCALE GENOMIC DNA]</scope>
    <source>
        <tissue evidence="1">Seedling</tissue>
    </source>
</reference>
<dbReference type="EMBL" id="CM007649">
    <property type="protein sequence ID" value="ONM34724.1"/>
    <property type="molecule type" value="Genomic_DNA"/>
</dbReference>
<organism evidence="1">
    <name type="scientific">Zea mays</name>
    <name type="common">Maize</name>
    <dbReference type="NCBI Taxonomy" id="4577"/>
    <lineage>
        <taxon>Eukaryota</taxon>
        <taxon>Viridiplantae</taxon>
        <taxon>Streptophyta</taxon>
        <taxon>Embryophyta</taxon>
        <taxon>Tracheophyta</taxon>
        <taxon>Spermatophyta</taxon>
        <taxon>Magnoliopsida</taxon>
        <taxon>Liliopsida</taxon>
        <taxon>Poales</taxon>
        <taxon>Poaceae</taxon>
        <taxon>PACMAD clade</taxon>
        <taxon>Panicoideae</taxon>
        <taxon>Andropogonodae</taxon>
        <taxon>Andropogoneae</taxon>
        <taxon>Tripsacinae</taxon>
        <taxon>Zea</taxon>
    </lineage>
</organism>
<dbReference type="AlphaFoldDB" id="A0A1D6N1W6"/>
<evidence type="ECO:0000313" key="1">
    <source>
        <dbReference type="EMBL" id="ONM34700.1"/>
    </source>
</evidence>
<dbReference type="PaxDb" id="4577-GRMZM2G080698_P01"/>
<name>A0A1D6N1W6_MAIZE</name>
<dbReference type="EMBL" id="CM007649">
    <property type="protein sequence ID" value="ONM34700.1"/>
    <property type="molecule type" value="Genomic_DNA"/>
</dbReference>
<sequence>MKQSCSFLPVSESWSKSRSDMVFVSS</sequence>
<accession>A0A1D6N1W6</accession>
<protein>
    <submittedName>
        <fullName evidence="1">Uncharacterized protein</fullName>
    </submittedName>
</protein>
<proteinExistence type="predicted"/>
<evidence type="ECO:0000313" key="2">
    <source>
        <dbReference type="EMBL" id="ONM34724.1"/>
    </source>
</evidence>
<gene>
    <name evidence="1" type="ORF">ZEAMMB73_Zm00001d042158</name>
    <name evidence="2" type="ORF">ZEAMMB73_Zm00001d042166</name>
</gene>